<evidence type="ECO:0000256" key="4">
    <source>
        <dbReference type="ARBA" id="ARBA00023069"/>
    </source>
</evidence>
<evidence type="ECO:0000256" key="2">
    <source>
        <dbReference type="ARBA" id="ARBA00004496"/>
    </source>
</evidence>
<dbReference type="PANTHER" id="PTHR46127">
    <property type="entry name" value="CILIA- AND FLAGELLA-ASSOCIATED PROTEIN 65"/>
    <property type="match status" value="1"/>
</dbReference>
<gene>
    <name evidence="8" type="ORF">HDU87_006223</name>
</gene>
<dbReference type="Pfam" id="PF22544">
    <property type="entry name" value="HYDIN_VesB_CFA65-like_Ig"/>
    <property type="match status" value="3"/>
</dbReference>
<evidence type="ECO:0000256" key="1">
    <source>
        <dbReference type="ARBA" id="ARBA00004138"/>
    </source>
</evidence>
<keyword evidence="5" id="KW-0966">Cell projection</keyword>
<feature type="region of interest" description="Disordered" evidence="6">
    <location>
        <begin position="181"/>
        <end position="200"/>
    </location>
</feature>
<feature type="region of interest" description="Disordered" evidence="6">
    <location>
        <begin position="141"/>
        <end position="170"/>
    </location>
</feature>
<dbReference type="GO" id="GO:0005737">
    <property type="term" value="C:cytoplasm"/>
    <property type="evidence" value="ECO:0007669"/>
    <property type="project" value="UniProtKB-SubCell"/>
</dbReference>
<dbReference type="InterPro" id="IPR053879">
    <property type="entry name" value="HYDIN_VesB_CFA65-like_Ig"/>
</dbReference>
<evidence type="ECO:0000256" key="5">
    <source>
        <dbReference type="ARBA" id="ARBA00023273"/>
    </source>
</evidence>
<evidence type="ECO:0000256" key="6">
    <source>
        <dbReference type="SAM" id="MobiDB-lite"/>
    </source>
</evidence>
<feature type="region of interest" description="Disordered" evidence="6">
    <location>
        <begin position="3176"/>
        <end position="3206"/>
    </location>
</feature>
<feature type="region of interest" description="Disordered" evidence="6">
    <location>
        <begin position="3137"/>
        <end position="3161"/>
    </location>
</feature>
<feature type="compositionally biased region" description="Basic and acidic residues" evidence="6">
    <location>
        <begin position="151"/>
        <end position="160"/>
    </location>
</feature>
<proteinExistence type="predicted"/>
<feature type="compositionally biased region" description="Polar residues" evidence="6">
    <location>
        <begin position="2925"/>
        <end position="2935"/>
    </location>
</feature>
<accession>A0AAD5TFU9</accession>
<name>A0AAD5TFU9_9FUNG</name>
<feature type="region of interest" description="Disordered" evidence="6">
    <location>
        <begin position="2916"/>
        <end position="2935"/>
    </location>
</feature>
<evidence type="ECO:0000259" key="7">
    <source>
        <dbReference type="Pfam" id="PF22544"/>
    </source>
</evidence>
<dbReference type="GO" id="GO:0005929">
    <property type="term" value="C:cilium"/>
    <property type="evidence" value="ECO:0007669"/>
    <property type="project" value="UniProtKB-SubCell"/>
</dbReference>
<feature type="region of interest" description="Disordered" evidence="6">
    <location>
        <begin position="4542"/>
        <end position="4561"/>
    </location>
</feature>
<comment type="subcellular location">
    <subcellularLocation>
        <location evidence="1">Cell projection</location>
        <location evidence="1">Cilium</location>
    </subcellularLocation>
    <subcellularLocation>
        <location evidence="2">Cytoplasm</location>
    </subcellularLocation>
</comment>
<feature type="region of interest" description="Disordered" evidence="6">
    <location>
        <begin position="404"/>
        <end position="424"/>
    </location>
</feature>
<feature type="domain" description="HYDIN/VesB/CFA65-like Ig-like" evidence="7">
    <location>
        <begin position="2151"/>
        <end position="2222"/>
    </location>
</feature>
<dbReference type="Gene3D" id="2.60.40.10">
    <property type="entry name" value="Immunoglobulins"/>
    <property type="match status" value="11"/>
</dbReference>
<feature type="region of interest" description="Disordered" evidence="6">
    <location>
        <begin position="1167"/>
        <end position="1203"/>
    </location>
</feature>
<feature type="region of interest" description="Disordered" evidence="6">
    <location>
        <begin position="4458"/>
        <end position="4479"/>
    </location>
</feature>
<organism evidence="8 9">
    <name type="scientific">Geranomyces variabilis</name>
    <dbReference type="NCBI Taxonomy" id="109894"/>
    <lineage>
        <taxon>Eukaryota</taxon>
        <taxon>Fungi</taxon>
        <taxon>Fungi incertae sedis</taxon>
        <taxon>Chytridiomycota</taxon>
        <taxon>Chytridiomycota incertae sedis</taxon>
        <taxon>Chytridiomycetes</taxon>
        <taxon>Spizellomycetales</taxon>
        <taxon>Powellomycetaceae</taxon>
        <taxon>Geranomyces</taxon>
    </lineage>
</organism>
<feature type="compositionally biased region" description="Low complexity" evidence="6">
    <location>
        <begin position="716"/>
        <end position="729"/>
    </location>
</feature>
<feature type="compositionally biased region" description="Basic and acidic residues" evidence="6">
    <location>
        <begin position="3065"/>
        <end position="3084"/>
    </location>
</feature>
<feature type="compositionally biased region" description="Low complexity" evidence="6">
    <location>
        <begin position="1180"/>
        <end position="1192"/>
    </location>
</feature>
<dbReference type="EMBL" id="JADGJQ010000052">
    <property type="protein sequence ID" value="KAJ3175403.1"/>
    <property type="molecule type" value="Genomic_DNA"/>
</dbReference>
<comment type="caution">
    <text evidence="8">The sequence shown here is derived from an EMBL/GenBank/DDBJ whole genome shotgun (WGS) entry which is preliminary data.</text>
</comment>
<feature type="compositionally biased region" description="Basic and acidic residues" evidence="6">
    <location>
        <begin position="3044"/>
        <end position="3053"/>
    </location>
</feature>
<feature type="region of interest" description="Disordered" evidence="6">
    <location>
        <begin position="673"/>
        <end position="796"/>
    </location>
</feature>
<sequence length="4827" mass="530264">MESVPSGEIAKLPDLAIEEEEDAATIKADAERRRKVRAKMFWDVLRQHVQHGFFHSLLNTRSGATSDFLSLVDRLWTLVHRFAVSVGRPGLSLGLTSLSGQKEVAGTATQPDSTTEFVMAGWARIKAEQHALERQRARAMDTGMGSLPDKNNADADRYPDDDLGPQTAGLANSPAAQLVDDDQQNEAHRPTHSQRRGLGIEGLSLDNLPTNNITRDLMVISKGLHVQPLDEADFYTVQVHFNRGWKLLLLGLTQHESVARYMAMCALRLAIPVINDTLLDSTVREGLVRVLVNLMLSDERTENRLKAVYLLGQLGFYLGTVREHDQLLLMAVKELVKRLLQIQYEEKRKPKTDPKRFTPRTRELKIYLLHAIGKFTRSVQKQARLVEDLVVYIMHEEFDRGDTSIPVKDLNQPPKDKKGKPPKANPAIHVVGALLGILNNEMKRTDANQKYVGALFKKYVHPLMRSTNLALQTMAVQFISNWLPIINDDANLLGVETVITGLGHTRTLHVRGFSRADYDAELRALKKKARQEESRMAMRSKLLRQLLHVPGKFARLVPVPGHPGFFVDVNSSMMYTKGIAVNLPIHPKSSVTLTRPLPSIPGVPQAVTTIPPVFMDPLWAERQKPPVYRYEALERGGEVPGLPYGYTYTPAPLTDVTELLTLEASKDAAPGATGVLVPHAGSREGNIDSTESARAGRMAALRNNESVTARTPSATPWRPGSPRRPMSSSRPRRPGVVESKQIEGSASSGADGRASRGRDSLASARQRAPQMGIREHGAIPPGTARVPQKTDPTSMAFDTRRIPPGFLSVCPFPGYDPDRIDRAALPTSAIYGKSVLPGRAPVSAVVSQTKPKLGALQSGTGGDIPDGFTADRHPVLWPSRVPDLRSARNPTDFPINAPVLFDIIQPGATHLQRVMTRVTSINKEMAAVSVQREADEGDMLSVGATFNIFIRTRINPTEWISVNLEVTDDDYQDDISFGRPKPGLQGSSTNSSLASLANIREKSSSDVDPRQSVARRVSVANVVLGPGPAPSNVPVPCGFTTTGEPYFAPPINMPPSPVGYTLNGVPYFGRTASIKPPPLGVTTLGTRFYPIDGKLPTDQSSRNHLAGYDNLGHPFFIPRGCTVPPPAGFTTDGIAYYDIPSLMQHRGVMVLPRPAAARTDWPVFSDDEDEEWEDSGGTVSASGSQLSLSRSRTAARRKHAKPVDQAKLTAQLVDSLEESQPQLKQSFLKGQQRAVGTIRRVAEFKRLRGIEDVDESAELDDDPGLQDPDDIVGFLRDSDDLAYLRPNNIRVQIEPNVLEFQSVHAPVTKAAVLRYRAGRGDYGERDFFVSVEPVDVFAVKMFHLKLQGEGVMEIGVTYYPTAMKTDQVEGSLNLIDDTGKKMGTCAMIAVRKSFLKVSPTNIDAGWTLPDRRKEVTVSIENVSNVTAVVTIQLQSELDSTQAAAVAAALAASGAPATSATSASTSEAAGITATVASAARRSKEEEERKRNERVSAFVLPVRTIKLQAHEQKTLVVHFDPLKLGHFKDTIEINGPGGDLIHVKINGVAGIPIAVYPENEENSRAGAAELTRERCNFMRKFRRPDPTSRGGEKSHVALTEDDTAILKNMMSATSDQDSRKEAHTMDFGICPLEPHCRMRCLTLMNLADTPVTVGLYPHHPALTCPYLVRIAPRMAHTVEVRYEHGEGTASPAIPGNIRTVIEVICPEFQNIPLNIRAFAGQPLFFPTWDFAFFKPCRIGKEESITMNLVNESHYALQVIVDGLWIPDPNAADAKDGTVALSGERNYISSSLSVDAASPTQVMPFSTMPVSFTFHGLERGPLLQSIGLKVVKPFTANLAAAMLGKTLYFVSICIEPYVHRPGEVPDKNGIDFLRMWMSHPKRLLDEYPTGEEKMQRFDLKKSLKPYTPGATECEVTFAKDTLIFRASASGGASLQTDINLRRSQMQRILVQSTSTQGRNVVFFTSTGFSVDPRARSLQPSDADNVDVMFLPPMDANDALTTYGFAAALVDHDHTLHAVQTVGKPVSDVLVFPAPNKENTIVLDFGRVEISAQAMDVNLKHIVLCNTYGTSYSWNVKFVGKQKFSAFDAGMIMGELQTFETFAIPFRFHCDTSGTFETSAEIHIKETLDRMAKPVKLVGIILRGQTVSTSMSGLPDTLDFGSTVVYQRKRKAFTMTNNGSTDAQVTILSRPPFNVTPKSFHLSSKAQQEIQVTYTPTESRTSQIKMLAFSNHKLYLILLTGTGGTAELICEKYENKDVDFGFQREGTVGFLSLHLTNKGTLPLTLKAVTADNLDLVKLEYLTVTSTVPYEVDAGQGRTQSHVIVRRDFWSILKRKFKVFCALKQLLAGSTSVRKAKDKDRRPEGAMEQDGKPIRIFKTTDVDMNDTSLATHLPQLRPFYSYHFRLGYTSRYQARKDTNLVFHYTPITTDEDADGMAAIVKSMQVHVTGGVYRQLELYPPYHDFGLAAAETFILPDARKSAQRELVDTYGVMRETQKEGEAVLQLEVLNMSMEAQNITLQFINTEFTVNGRTWTLQAGDKITIPVEFHPPKEQVQYHGEARFIHNYGTSVIRLAGTGASADLSTEASLDFGSLKVGSIGAKTLRLHNRGLLDCRYVLEIVQAGQEFSMLSDEPFDREGVIDSGGVDELEIECNCDRILEGSAQIVIRWLRVPMGAWEELVIPLIVQVGMPVFRLQNMELDFHTTYINVNKTLTFVVTNDGNATCNWESATEFPALTVTPNGGALQPGEILYLEVTFAPQDYESLHHSLTFYTDVGTKTLMCYGVVGVPYLRIDEASMFIDFGIVGINKTHNRAVILNNTGKRHIEYEITLSNVTHDGTPVAVDDFDVFFINPTHDIIEPGASMTVTMQTMPREYNAVYSGEWVIRTRDGEQYRGRMSATGGKAIIKLAPPTIMQAAEEISSGRKTAEMSMLSTSGRTTADNETFRASTAEATKQNLQSHLDNLHEVLAGLRAAEMDMRMDAEAAAAAAGGAPPQAPDYRQRGPRPPSGEVTPSRPSTPRRRPSSATSDAGGEERQILEEQKRRGARVMDGSDMRDYPRTARTAESAGDDGLDRSRMTPESARRTPESVRRSTSSRSAGVPRHEESISAGTDAGAPSPALRYMDELSQLEDELDVTIGLRDGGDAHGTSGLGRYHPGTPRSRRGTRRSREVAIRDLLQSAGVASASSARKRSSRGTLLHEDGEAGEERPDVGNFADLSAPISDLIQGAQDIMADAALAGDSNAENILLMAASEQILEKTRGVIKAVKEQLASPWIENRDFLDGALRRLQETATIMDTLTTVPEQPDNSGSDFNMGLLKAGERSASIMLFNLPNVGNLGFDYKIVKKDAEAIVPAGYDPLTGGEAFVLDPPAGEIAPRASVNISATFHATVPGTYQQAYELISGGEVVLTFTTTAKVGAPKIEINPPVLDFGLVSRQKATSRNILVENTGTYKDLFRIEPLVAEGGGDENTVSTLPFVLSAYKGDVEPGQSMAIQVTFVAPMEGTYTQKFRVSWSKEPLLFECKGCGGGCRIKAVFLDEKDKAFGGLDWGACVVGVQYEKTIQLTNLGNVEGVIDLSHSNDCFTYEVQRDSNGDIHVGPGELVPVKIMYWPSRTDTLKEGIQIKLPEDHAMIIPLRAVSGRTDWKVEGELKLTNMPLLEIQNRTFKLTNTGDLDIPLSVALEPGDLAPIVTFRCSPPWKDHDMMKPNQTVSVDLTVAPRQAAVIEGVLIFSTDLGKGPVSNRHEFKLRAYEEQLGLDAESDISVGRIMIGETASVGRVLTNYGSSKVKFRIRLEATPETDDAEVIEPDGTRKPKKVRKRKVTPGTAEKAKDWPQTVTSWRIQGATEGVLEANQSIPFDAIFDCTDDDEDWQEAKLIIEKCSDEGANRWTEVSSFKMVGASGNPKLNVTPLEYDFHDTGVGVEKTSTILFQNDGTATVIYEIVPNWDWDGNIYFTPDAPLQGRLDPEQELKFTLCFKPDTHVAYAAEIQIKTQLDTKVLRVTGLGAEYRLYKPSFPETVDFGMVGFGSSESRKLVVANDCAYDVQVVGTAFVSEPKLNQPDPEIARSVFISPAVLQIGANRTPTDRTSEAFTIRVDAPLPLNAEGMIDAEAVTELVRKGIQAAYLRIAILGGAAHHLPIAFRWGLLELRALVRGATIKDGNRTLESDRLKTLDFGEAGIEVGATLTFLVHNPNGFAVQFTAQTTDTQFELSPAEGSISPQGLREFSCTLSPFTSFDNVPQSETYTGHAEILTTVDALAPLSIPLLGTLIDEPLPLTAPEPLAFGKVLNQRTRQMTFAFRNPVRRPISWKFHVDPQFADVFELAGPAEGTLDSRQEKKIKITFKPLMPLDYAVTGYVETDEGSFPVQLEGGGVEAAVVLDRRYADFGVVGVGHPEFREVEIKNPTTLEMRVGARTTSDAFTTDVRELRIPPGESRKVKVYFNPAKSGESTRGKISFFSLDQVLEGEEVDEEDQDWVGTGTGTDAASALDENGVPKRRRAHTPRTRPMTGRERVLDSIELEGAAGEFGFTASATDDVSGGIVWRSDVEGEEGEVGEAPVGGFDAAAPPGSRGHAIRLNYPRIPERQSVRKHFEVENVGDTVLDVGVASEDGELFQLEQGDTDDSPSRERATPSGRVSYRISPTRTQIRPNSKQSFTVTVKGLKPGDDAFNLSLKTRTLAAPRTIPLQVTAKVVGTMEMFGEGLRTFARADNSIEGMIDAKVQEKYKYGGDTDVWKILLPIVRIGPLLPSLELQQVPVLEPHVGTVSIEPFTVRPPAIPRELPPRIKKWYMNRVSMGLEQGNRGREQEPTLEMMRRQEAAEFVQPVEKKVYLEKQQRR</sequence>
<dbReference type="InterPro" id="IPR052614">
    <property type="entry name" value="CFAP65"/>
</dbReference>
<keyword evidence="9" id="KW-1185">Reference proteome</keyword>
<feature type="compositionally biased region" description="Basic and acidic residues" evidence="6">
    <location>
        <begin position="3026"/>
        <end position="3037"/>
    </location>
</feature>
<feature type="compositionally biased region" description="Polar residues" evidence="6">
    <location>
        <begin position="703"/>
        <end position="714"/>
    </location>
</feature>
<feature type="region of interest" description="Disordered" evidence="6">
    <location>
        <begin position="4605"/>
        <end position="4624"/>
    </location>
</feature>
<evidence type="ECO:0000256" key="3">
    <source>
        <dbReference type="ARBA" id="ARBA00022490"/>
    </source>
</evidence>
<feature type="domain" description="HYDIN/VesB/CFA65-like Ig-like" evidence="7">
    <location>
        <begin position="3413"/>
        <end position="3509"/>
    </location>
</feature>
<keyword evidence="3" id="KW-0963">Cytoplasm</keyword>
<evidence type="ECO:0000313" key="9">
    <source>
        <dbReference type="Proteomes" id="UP001212152"/>
    </source>
</evidence>
<keyword evidence="4" id="KW-0969">Cilium</keyword>
<evidence type="ECO:0000313" key="8">
    <source>
        <dbReference type="EMBL" id="KAJ3175403.1"/>
    </source>
</evidence>
<dbReference type="PANTHER" id="PTHR46127:SF1">
    <property type="entry name" value="CILIA- AND FLAGELLA-ASSOCIATED PROTEIN 65"/>
    <property type="match status" value="1"/>
</dbReference>
<feature type="region of interest" description="Disordered" evidence="6">
    <location>
        <begin position="2978"/>
        <end position="3112"/>
    </location>
</feature>
<dbReference type="Proteomes" id="UP001212152">
    <property type="component" value="Unassembled WGS sequence"/>
</dbReference>
<reference evidence="8" key="1">
    <citation type="submission" date="2020-05" db="EMBL/GenBank/DDBJ databases">
        <title>Phylogenomic resolution of chytrid fungi.</title>
        <authorList>
            <person name="Stajich J.E."/>
            <person name="Amses K."/>
            <person name="Simmons R."/>
            <person name="Seto K."/>
            <person name="Myers J."/>
            <person name="Bonds A."/>
            <person name="Quandt C.A."/>
            <person name="Barry K."/>
            <person name="Liu P."/>
            <person name="Grigoriev I."/>
            <person name="Longcore J.E."/>
            <person name="James T.Y."/>
        </authorList>
    </citation>
    <scope>NUCLEOTIDE SEQUENCE</scope>
    <source>
        <strain evidence="8">JEL0379</strain>
    </source>
</reference>
<protein>
    <recommendedName>
        <fullName evidence="7">HYDIN/VesB/CFA65-like Ig-like domain-containing protein</fullName>
    </recommendedName>
</protein>
<dbReference type="InterPro" id="IPR016024">
    <property type="entry name" value="ARM-type_fold"/>
</dbReference>
<feature type="domain" description="HYDIN/VesB/CFA65-like Ig-like" evidence="7">
    <location>
        <begin position="2685"/>
        <end position="2769"/>
    </location>
</feature>
<dbReference type="SUPFAM" id="SSF48371">
    <property type="entry name" value="ARM repeat"/>
    <property type="match status" value="1"/>
</dbReference>
<dbReference type="InterPro" id="IPR013783">
    <property type="entry name" value="Ig-like_fold"/>
</dbReference>
<feature type="compositionally biased region" description="Basic and acidic residues" evidence="6">
    <location>
        <begin position="3191"/>
        <end position="3204"/>
    </location>
</feature>